<dbReference type="EMBL" id="CM056784">
    <property type="protein sequence ID" value="KAJ8724560.1"/>
    <property type="molecule type" value="Genomic_DNA"/>
</dbReference>
<protein>
    <submittedName>
        <fullName evidence="1">Uncharacterized protein</fullName>
    </submittedName>
</protein>
<evidence type="ECO:0000313" key="1">
    <source>
        <dbReference type="EMBL" id="KAJ8724560.1"/>
    </source>
</evidence>
<dbReference type="Proteomes" id="UP001231649">
    <property type="component" value="Chromosome 8"/>
</dbReference>
<evidence type="ECO:0000313" key="2">
    <source>
        <dbReference type="Proteomes" id="UP001231649"/>
    </source>
</evidence>
<keyword evidence="2" id="KW-1185">Reference proteome</keyword>
<name>A0ACC2QSW5_9NEOP</name>
<organism evidence="1 2">
    <name type="scientific">Mythimna loreyi</name>
    <dbReference type="NCBI Taxonomy" id="667449"/>
    <lineage>
        <taxon>Eukaryota</taxon>
        <taxon>Metazoa</taxon>
        <taxon>Ecdysozoa</taxon>
        <taxon>Arthropoda</taxon>
        <taxon>Hexapoda</taxon>
        <taxon>Insecta</taxon>
        <taxon>Pterygota</taxon>
        <taxon>Neoptera</taxon>
        <taxon>Endopterygota</taxon>
        <taxon>Lepidoptera</taxon>
        <taxon>Glossata</taxon>
        <taxon>Ditrysia</taxon>
        <taxon>Noctuoidea</taxon>
        <taxon>Noctuidae</taxon>
        <taxon>Noctuinae</taxon>
        <taxon>Hadenini</taxon>
        <taxon>Mythimna</taxon>
    </lineage>
</organism>
<accession>A0ACC2QSW5</accession>
<sequence>MMKKTKVDYILIPSGQKNHLLMLDGFTFAQMHSKRHWYCSRKKAGCKARIKMDTDFQTIIEAVRIHTHDPPEYHIADTGEYIFVRNYDYILIPSGQKNKILMLGGYTFAQVHSKRRWYCSRKKIGYYILIPSGLKKKLLMLGGFTFAQRSNRLWYCSRSRIGCKARIKMDVDEVTILQADNVHIHDPPQYHVTHNGDYVFVRTRYILIPSGQKNKLLMLGGFTFAQSSKRYWYCSKKRLGCKAKIKMAIDEVTILEAVNVHEHEPPQYHVTEKGEYVMIRSRDNNT</sequence>
<gene>
    <name evidence="1" type="ORF">PYW08_016034</name>
</gene>
<proteinExistence type="predicted"/>
<reference evidence="1" key="1">
    <citation type="submission" date="2023-03" db="EMBL/GenBank/DDBJ databases">
        <title>Chromosome-level genomes of two armyworms, Mythimna separata and Mythimna loreyi, provide insights into the biosynthesis and reception of sex pheromones.</title>
        <authorList>
            <person name="Zhao H."/>
        </authorList>
    </citation>
    <scope>NUCLEOTIDE SEQUENCE</scope>
    <source>
        <strain evidence="1">BeijingLab</strain>
    </source>
</reference>
<comment type="caution">
    <text evidence="1">The sequence shown here is derived from an EMBL/GenBank/DDBJ whole genome shotgun (WGS) entry which is preliminary data.</text>
</comment>